<evidence type="ECO:0000313" key="1">
    <source>
        <dbReference type="EMBL" id="SNR15749.1"/>
    </source>
</evidence>
<name>A0A238U982_9FLAO</name>
<organism evidence="1 2">
    <name type="scientific">Tenacibaculum jejuense</name>
    <dbReference type="NCBI Taxonomy" id="584609"/>
    <lineage>
        <taxon>Bacteria</taxon>
        <taxon>Pseudomonadati</taxon>
        <taxon>Bacteroidota</taxon>
        <taxon>Flavobacteriia</taxon>
        <taxon>Flavobacteriales</taxon>
        <taxon>Flavobacteriaceae</taxon>
        <taxon>Tenacibaculum</taxon>
    </lineage>
</organism>
<gene>
    <name evidence="1" type="ORF">TJEJU_2046</name>
</gene>
<dbReference type="AlphaFoldDB" id="A0A238U982"/>
<dbReference type="Proteomes" id="UP000215214">
    <property type="component" value="Chromosome TJEJU"/>
</dbReference>
<evidence type="ECO:0008006" key="3">
    <source>
        <dbReference type="Google" id="ProtNLM"/>
    </source>
</evidence>
<evidence type="ECO:0000313" key="2">
    <source>
        <dbReference type="Proteomes" id="UP000215214"/>
    </source>
</evidence>
<dbReference type="Gene3D" id="2.40.160.60">
    <property type="entry name" value="Outer membrane protein transport protein (OMPP1/FadL/TodX)"/>
    <property type="match status" value="1"/>
</dbReference>
<dbReference type="RefSeq" id="WP_095071749.1">
    <property type="nucleotide sequence ID" value="NZ_LT899436.1"/>
</dbReference>
<sequence length="448" mass="50654">MHKRHLFFLFFCFINNFVFSQNYLYETEQFGIKGATLGGSVIAGADDESMTFYNPAAIHKAPSQVSISLFQPAIRTFGFDNFWGGNETSQLNTNFDLRPSLISFKVNVKGFDIAFIKISKSVLTDDFSAKRETVNGNNLTTQFFEYKYTGEDSWFGIGTSFKIGPKIHLGVSQFLTVADFTYDNNILIEEADMTNNSAMSNSFFNSQQTSNYGDIGFITKFGFLYDSNKHDFGVTITTPKYLRLDNNGEFTSTLVNIDNSTNESFQIIDNDIDTEIKTPWKFSLGYSYLFETGSKLWATASYYSSISEYEMGVIESTSNNASWVNGSEGVFNVGVGYSRKINNKIEISGGLRTNNFAYRNRQSVNNELRNTILDGNHIHFVVGTKFEFRRHNVLVGLDWGTLVEAPGEGNFQFLNNIGRLSPNLRGLKKNNINVLLTYRFIIDELIKL</sequence>
<keyword evidence="2" id="KW-1185">Reference proteome</keyword>
<dbReference type="EMBL" id="LT899436">
    <property type="protein sequence ID" value="SNR15749.1"/>
    <property type="molecule type" value="Genomic_DNA"/>
</dbReference>
<dbReference type="KEGG" id="tje:TJEJU_2046"/>
<dbReference type="OrthoDB" id="1184518at2"/>
<protein>
    <recommendedName>
        <fullName evidence="3">Outer membrane protein</fullName>
    </recommendedName>
</protein>
<accession>A0A238U982</accession>
<proteinExistence type="predicted"/>
<reference evidence="1 2" key="1">
    <citation type="submission" date="2017-07" db="EMBL/GenBank/DDBJ databases">
        <authorList>
            <person name="Sun Z.S."/>
            <person name="Albrecht U."/>
            <person name="Echele G."/>
            <person name="Lee C.C."/>
        </authorList>
    </citation>
    <scope>NUCLEOTIDE SEQUENCE [LARGE SCALE GENOMIC DNA]</scope>
    <source>
        <strain evidence="2">type strain: KCTC 22618</strain>
    </source>
</reference>